<keyword evidence="3" id="KW-0560">Oxidoreductase</keyword>
<evidence type="ECO:0000256" key="5">
    <source>
        <dbReference type="ARBA" id="ARBA00023014"/>
    </source>
</evidence>
<comment type="caution">
    <text evidence="7">The sequence shown here is derived from an EMBL/GenBank/DDBJ whole genome shotgun (WGS) entry which is preliminary data.</text>
</comment>
<dbReference type="GO" id="GO:0016491">
    <property type="term" value="F:oxidoreductase activity"/>
    <property type="evidence" value="ECO:0007669"/>
    <property type="project" value="UniProtKB-KW"/>
</dbReference>
<evidence type="ECO:0000259" key="6">
    <source>
        <dbReference type="Pfam" id="PF02754"/>
    </source>
</evidence>
<evidence type="ECO:0000256" key="2">
    <source>
        <dbReference type="ARBA" id="ARBA00022723"/>
    </source>
</evidence>
<dbReference type="InterPro" id="IPR051460">
    <property type="entry name" value="HdrC_iron-sulfur_subunit"/>
</dbReference>
<accession>X1T8W1</accession>
<keyword evidence="2" id="KW-0479">Metal-binding</keyword>
<feature type="domain" description="Cysteine-rich" evidence="6">
    <location>
        <begin position="8"/>
        <end position="74"/>
    </location>
</feature>
<dbReference type="EMBL" id="BARW01007523">
    <property type="protein sequence ID" value="GAI87831.1"/>
    <property type="molecule type" value="Genomic_DNA"/>
</dbReference>
<protein>
    <recommendedName>
        <fullName evidence="6">Cysteine-rich domain-containing protein</fullName>
    </recommendedName>
</protein>
<dbReference type="PANTHER" id="PTHR43255">
    <property type="entry name" value="IRON-SULFUR-BINDING OXIDOREDUCTASE FADF-RELATED-RELATED"/>
    <property type="match status" value="1"/>
</dbReference>
<dbReference type="GO" id="GO:0051539">
    <property type="term" value="F:4 iron, 4 sulfur cluster binding"/>
    <property type="evidence" value="ECO:0007669"/>
    <property type="project" value="UniProtKB-KW"/>
</dbReference>
<evidence type="ECO:0000256" key="4">
    <source>
        <dbReference type="ARBA" id="ARBA00023004"/>
    </source>
</evidence>
<dbReference type="Pfam" id="PF02754">
    <property type="entry name" value="CCG"/>
    <property type="match status" value="2"/>
</dbReference>
<evidence type="ECO:0000256" key="3">
    <source>
        <dbReference type="ARBA" id="ARBA00023002"/>
    </source>
</evidence>
<feature type="domain" description="Cysteine-rich" evidence="6">
    <location>
        <begin position="117"/>
        <end position="205"/>
    </location>
</feature>
<dbReference type="InterPro" id="IPR004017">
    <property type="entry name" value="Cys_rich_dom"/>
</dbReference>
<evidence type="ECO:0000256" key="1">
    <source>
        <dbReference type="ARBA" id="ARBA00022485"/>
    </source>
</evidence>
<keyword evidence="5" id="KW-0411">Iron-sulfur</keyword>
<feature type="non-terminal residue" evidence="7">
    <location>
        <position position="1"/>
    </location>
</feature>
<organism evidence="7">
    <name type="scientific">marine sediment metagenome</name>
    <dbReference type="NCBI Taxonomy" id="412755"/>
    <lineage>
        <taxon>unclassified sequences</taxon>
        <taxon>metagenomes</taxon>
        <taxon>ecological metagenomes</taxon>
    </lineage>
</organism>
<evidence type="ECO:0000313" key="7">
    <source>
        <dbReference type="EMBL" id="GAI87831.1"/>
    </source>
</evidence>
<name>X1T8W1_9ZZZZ</name>
<gene>
    <name evidence="7" type="ORF">S12H4_15629</name>
</gene>
<dbReference type="GO" id="GO:0046872">
    <property type="term" value="F:metal ion binding"/>
    <property type="evidence" value="ECO:0007669"/>
    <property type="project" value="UniProtKB-KW"/>
</dbReference>
<proteinExistence type="predicted"/>
<dbReference type="PANTHER" id="PTHR43255:SF1">
    <property type="entry name" value="IRON-SULFUR-BINDING OXIDOREDUCTASE FADF-RELATED"/>
    <property type="match status" value="1"/>
</dbReference>
<keyword evidence="4" id="KW-0408">Iron</keyword>
<dbReference type="AlphaFoldDB" id="X1T8W1"/>
<sequence>APHDAYAGKMAKALVKLLEKAKVKFGIIEDETCCGNPSVKMGELLLFEDICEKNLDLFKSLGIKHIVTVSPHCFDTFLNRYPEGAMEGIKVQHHTQFLADLIDQKKLAFNSRIEKKVAYQDPCYLGRHNEVYDTPRKVLHNIPGIKLIEFPKSRADSVCCGGGGGRMWTDFESEVERIANLRVKEALEIGVDMIVTACPWCYINMVDGVKSVNVEDKLTVTDLAELCVEAL</sequence>
<dbReference type="GO" id="GO:0005886">
    <property type="term" value="C:plasma membrane"/>
    <property type="evidence" value="ECO:0007669"/>
    <property type="project" value="TreeGrafter"/>
</dbReference>
<reference evidence="7" key="1">
    <citation type="journal article" date="2014" name="Front. Microbiol.">
        <title>High frequency of phylogenetically diverse reductive dehalogenase-homologous genes in deep subseafloor sedimentary metagenomes.</title>
        <authorList>
            <person name="Kawai M."/>
            <person name="Futagami T."/>
            <person name="Toyoda A."/>
            <person name="Takaki Y."/>
            <person name="Nishi S."/>
            <person name="Hori S."/>
            <person name="Arai W."/>
            <person name="Tsubouchi T."/>
            <person name="Morono Y."/>
            <person name="Uchiyama I."/>
            <person name="Ito T."/>
            <person name="Fujiyama A."/>
            <person name="Inagaki F."/>
            <person name="Takami H."/>
        </authorList>
    </citation>
    <scope>NUCLEOTIDE SEQUENCE</scope>
    <source>
        <strain evidence="7">Expedition CK06-06</strain>
    </source>
</reference>
<keyword evidence="1" id="KW-0004">4Fe-4S</keyword>